<feature type="region of interest" description="Disordered" evidence="1">
    <location>
        <begin position="704"/>
        <end position="724"/>
    </location>
</feature>
<feature type="compositionally biased region" description="Polar residues" evidence="1">
    <location>
        <begin position="538"/>
        <end position="559"/>
    </location>
</feature>
<evidence type="ECO:0000313" key="3">
    <source>
        <dbReference type="Proteomes" id="UP000076842"/>
    </source>
</evidence>
<feature type="region of interest" description="Disordered" evidence="1">
    <location>
        <begin position="219"/>
        <end position="259"/>
    </location>
</feature>
<feature type="compositionally biased region" description="Pro residues" evidence="1">
    <location>
        <begin position="372"/>
        <end position="387"/>
    </location>
</feature>
<organism evidence="2 3">
    <name type="scientific">Calocera cornea HHB12733</name>
    <dbReference type="NCBI Taxonomy" id="1353952"/>
    <lineage>
        <taxon>Eukaryota</taxon>
        <taxon>Fungi</taxon>
        <taxon>Dikarya</taxon>
        <taxon>Basidiomycota</taxon>
        <taxon>Agaricomycotina</taxon>
        <taxon>Dacrymycetes</taxon>
        <taxon>Dacrymycetales</taxon>
        <taxon>Dacrymycetaceae</taxon>
        <taxon>Calocera</taxon>
    </lineage>
</organism>
<feature type="compositionally biased region" description="Basic and acidic residues" evidence="1">
    <location>
        <begin position="496"/>
        <end position="512"/>
    </location>
</feature>
<gene>
    <name evidence="2" type="ORF">CALCODRAFT_479372</name>
</gene>
<feature type="region of interest" description="Disordered" evidence="1">
    <location>
        <begin position="483"/>
        <end position="559"/>
    </location>
</feature>
<feature type="region of interest" description="Disordered" evidence="1">
    <location>
        <begin position="371"/>
        <end position="400"/>
    </location>
</feature>
<evidence type="ECO:0000256" key="1">
    <source>
        <dbReference type="SAM" id="MobiDB-lite"/>
    </source>
</evidence>
<proteinExistence type="predicted"/>
<keyword evidence="3" id="KW-1185">Reference proteome</keyword>
<name>A0A165JRI5_9BASI</name>
<dbReference type="Proteomes" id="UP000076842">
    <property type="component" value="Unassembled WGS sequence"/>
</dbReference>
<sequence>MAFIRFNGLAQMFQAALSGGNPQAANVVDVDYNGFNFQLGDPSNDDFLHYMALPNSQESQAWSYDSQNTAYESEDNNHLISAPAPAVGALHTPTQANLAQDAVPTSDDKHVIAYNPPKSHQAPTGARGKPTVHAHISASVTTAQRAFLPYHTDQTAGRGYRAARTISLEAPPHPVLPMRNPPENIRTAIPARAVTPDLDFIKQKRIAYYTTITKSTRMKREREEEDLHELPPATRRRVDKSSSCRRQEPEGSNYIPIGRTSGRVVDTMRQHFNGPPNGGWEWGSVDPWQLSPPTDGILTSGSPTDFRSLEDEMARADREEQERLEDWLKAAVLSNDLDSATSQGAPMFRTPGEPFDPRLAILQDHLAAVGAVPPPPPAPLLPSPPGTPGSDLSDLPPLPDLTNLPPLVVAMGPPHENPIGAPSSSAFINPIAAQRSFAALPKRARNGRGAPQTTATRFDGRGALDMVDPVRCNVEPDEEAIVQPLRVDKGKKRAVEKRSVEDDADSPHDASRKRTKISIQSHSPTRRSTTSRRGRNIPTHSDTGSWVSVETSGGSLEQSPLNTTGIAAGTSGSSHNNAVTCQQWLASTANLPPHFDDQGDVHRMGSMADEAIWEEALLHVEVDSTILEERTLVYGMADHNAAEADCPVLVIPDGRASATNTTVLPWVQDAVQAMPEHLQAQPEQVQDIPAPLPVLVRATPARARTTPVHPGARARVRTQAGSRA</sequence>
<feature type="compositionally biased region" description="Low complexity" evidence="1">
    <location>
        <begin position="388"/>
        <end position="400"/>
    </location>
</feature>
<evidence type="ECO:0000313" key="2">
    <source>
        <dbReference type="EMBL" id="KZT62178.1"/>
    </source>
</evidence>
<dbReference type="InParanoid" id="A0A165JRI5"/>
<dbReference type="EMBL" id="KV423918">
    <property type="protein sequence ID" value="KZT62178.1"/>
    <property type="molecule type" value="Genomic_DNA"/>
</dbReference>
<accession>A0A165JRI5</accession>
<dbReference type="AlphaFoldDB" id="A0A165JRI5"/>
<reference evidence="2 3" key="1">
    <citation type="journal article" date="2016" name="Mol. Biol. Evol.">
        <title>Comparative Genomics of Early-Diverging Mushroom-Forming Fungi Provides Insights into the Origins of Lignocellulose Decay Capabilities.</title>
        <authorList>
            <person name="Nagy L.G."/>
            <person name="Riley R."/>
            <person name="Tritt A."/>
            <person name="Adam C."/>
            <person name="Daum C."/>
            <person name="Floudas D."/>
            <person name="Sun H."/>
            <person name="Yadav J.S."/>
            <person name="Pangilinan J."/>
            <person name="Larsson K.H."/>
            <person name="Matsuura K."/>
            <person name="Barry K."/>
            <person name="Labutti K."/>
            <person name="Kuo R."/>
            <person name="Ohm R.A."/>
            <person name="Bhattacharya S.S."/>
            <person name="Shirouzu T."/>
            <person name="Yoshinaga Y."/>
            <person name="Martin F.M."/>
            <person name="Grigoriev I.V."/>
            <person name="Hibbett D.S."/>
        </authorList>
    </citation>
    <scope>NUCLEOTIDE SEQUENCE [LARGE SCALE GENOMIC DNA]</scope>
    <source>
        <strain evidence="2 3">HHB12733</strain>
    </source>
</reference>
<protein>
    <submittedName>
        <fullName evidence="2">Uncharacterized protein</fullName>
    </submittedName>
</protein>
<feature type="compositionally biased region" description="Basic and acidic residues" evidence="1">
    <location>
        <begin position="239"/>
        <end position="249"/>
    </location>
</feature>